<dbReference type="CDD" id="cd00914">
    <property type="entry name" value="PCD_DCoH_subfamily_b"/>
    <property type="match status" value="1"/>
</dbReference>
<gene>
    <name evidence="17" type="ORF">DGAL_LOCUS14918</name>
</gene>
<dbReference type="AlphaFoldDB" id="A0A8J2S5Y0"/>
<dbReference type="Pfam" id="PF03810">
    <property type="entry name" value="IBN_N"/>
    <property type="match status" value="1"/>
</dbReference>
<evidence type="ECO:0000256" key="6">
    <source>
        <dbReference type="ARBA" id="ARBA00013252"/>
    </source>
</evidence>
<accession>A0A8J2S5Y0</accession>
<evidence type="ECO:0000256" key="10">
    <source>
        <dbReference type="ARBA" id="ARBA00023239"/>
    </source>
</evidence>
<organism evidence="17 18">
    <name type="scientific">Daphnia galeata</name>
    <dbReference type="NCBI Taxonomy" id="27404"/>
    <lineage>
        <taxon>Eukaryota</taxon>
        <taxon>Metazoa</taxon>
        <taxon>Ecdysozoa</taxon>
        <taxon>Arthropoda</taxon>
        <taxon>Crustacea</taxon>
        <taxon>Branchiopoda</taxon>
        <taxon>Diplostraca</taxon>
        <taxon>Cladocera</taxon>
        <taxon>Anomopoda</taxon>
        <taxon>Daphniidae</taxon>
        <taxon>Daphnia</taxon>
    </lineage>
</organism>
<dbReference type="GO" id="GO:0006611">
    <property type="term" value="P:protein export from nucleus"/>
    <property type="evidence" value="ECO:0007669"/>
    <property type="project" value="InterPro"/>
</dbReference>
<evidence type="ECO:0000256" key="14">
    <source>
        <dbReference type="SAM" id="MobiDB-lite"/>
    </source>
</evidence>
<dbReference type="Pfam" id="PF01329">
    <property type="entry name" value="Pterin_4a"/>
    <property type="match status" value="1"/>
</dbReference>
<comment type="caution">
    <text evidence="17">The sequence shown here is derived from an EMBL/GenBank/DDBJ whole genome shotgun (WGS) entry which is preliminary data.</text>
</comment>
<dbReference type="Proteomes" id="UP000789390">
    <property type="component" value="Unassembled WGS sequence"/>
</dbReference>
<evidence type="ECO:0000256" key="7">
    <source>
        <dbReference type="ARBA" id="ARBA00022448"/>
    </source>
</evidence>
<evidence type="ECO:0000313" key="17">
    <source>
        <dbReference type="EMBL" id="CAH0111278.1"/>
    </source>
</evidence>
<feature type="domain" description="Exportin-1/Importin-beta-like" evidence="16">
    <location>
        <begin position="228"/>
        <end position="404"/>
    </location>
</feature>
<dbReference type="OrthoDB" id="10261013at2759"/>
<reference evidence="17" key="1">
    <citation type="submission" date="2021-11" db="EMBL/GenBank/DDBJ databases">
        <authorList>
            <person name="Schell T."/>
        </authorList>
    </citation>
    <scope>NUCLEOTIDE SEQUENCE</scope>
    <source>
        <strain evidence="17">M5</strain>
    </source>
</reference>
<feature type="region of interest" description="Disordered" evidence="14">
    <location>
        <begin position="328"/>
        <end position="351"/>
    </location>
</feature>
<dbReference type="GO" id="GO:0031267">
    <property type="term" value="F:small GTPase binding"/>
    <property type="evidence" value="ECO:0007669"/>
    <property type="project" value="InterPro"/>
</dbReference>
<comment type="subcellular location">
    <subcellularLocation>
        <location evidence="3">Cytoplasm</location>
    </subcellularLocation>
    <subcellularLocation>
        <location evidence="2">Nucleus</location>
    </subcellularLocation>
</comment>
<evidence type="ECO:0000256" key="13">
    <source>
        <dbReference type="ARBA" id="ARBA00031023"/>
    </source>
</evidence>
<dbReference type="InterPro" id="IPR016024">
    <property type="entry name" value="ARM-type_fold"/>
</dbReference>
<dbReference type="InterPro" id="IPR040016">
    <property type="entry name" value="XPO6"/>
</dbReference>
<evidence type="ECO:0000259" key="15">
    <source>
        <dbReference type="Pfam" id="PF03810"/>
    </source>
</evidence>
<evidence type="ECO:0000256" key="8">
    <source>
        <dbReference type="ARBA" id="ARBA00022490"/>
    </source>
</evidence>
<comment type="catalytic activity">
    <reaction evidence="1">
        <text>(4aS,6R)-4a-hydroxy-L-erythro-5,6,7,8-tetrahydrobiopterin = (6R)-L-erythro-6,7-dihydrobiopterin + H2O</text>
        <dbReference type="Rhea" id="RHEA:11920"/>
        <dbReference type="ChEBI" id="CHEBI:15377"/>
        <dbReference type="ChEBI" id="CHEBI:15642"/>
        <dbReference type="ChEBI" id="CHEBI:43120"/>
        <dbReference type="EC" id="4.2.1.96"/>
    </reaction>
</comment>
<dbReference type="SUPFAM" id="SSF55248">
    <property type="entry name" value="PCD-like"/>
    <property type="match status" value="1"/>
</dbReference>
<keyword evidence="11" id="KW-0539">Nucleus</keyword>
<dbReference type="InterPro" id="IPR011989">
    <property type="entry name" value="ARM-like"/>
</dbReference>
<dbReference type="InterPro" id="IPR036428">
    <property type="entry name" value="PCD_sf"/>
</dbReference>
<dbReference type="InterPro" id="IPR013598">
    <property type="entry name" value="Exportin-1/Importin-b-like"/>
</dbReference>
<evidence type="ECO:0000256" key="9">
    <source>
        <dbReference type="ARBA" id="ARBA00022927"/>
    </source>
</evidence>
<evidence type="ECO:0000259" key="16">
    <source>
        <dbReference type="Pfam" id="PF08389"/>
    </source>
</evidence>
<dbReference type="Pfam" id="PF08389">
    <property type="entry name" value="Xpo1"/>
    <property type="match status" value="1"/>
</dbReference>
<evidence type="ECO:0000256" key="12">
    <source>
        <dbReference type="ARBA" id="ARBA00030497"/>
    </source>
</evidence>
<dbReference type="InterPro" id="IPR001494">
    <property type="entry name" value="Importin-beta_N"/>
</dbReference>
<evidence type="ECO:0000256" key="11">
    <source>
        <dbReference type="ARBA" id="ARBA00023242"/>
    </source>
</evidence>
<dbReference type="SUPFAM" id="SSF48371">
    <property type="entry name" value="ARM repeat"/>
    <property type="match status" value="1"/>
</dbReference>
<dbReference type="PANTHER" id="PTHR21452:SF4">
    <property type="entry name" value="EXPORTIN-6"/>
    <property type="match status" value="1"/>
</dbReference>
<evidence type="ECO:0000256" key="5">
    <source>
        <dbReference type="ARBA" id="ARBA00009466"/>
    </source>
</evidence>
<keyword evidence="7" id="KW-0813">Transport</keyword>
<evidence type="ECO:0000313" key="18">
    <source>
        <dbReference type="Proteomes" id="UP000789390"/>
    </source>
</evidence>
<comment type="similarity">
    <text evidence="4">Belongs to the pterin-4-alpha-carbinolamine dehydratase family.</text>
</comment>
<keyword evidence="18" id="KW-1185">Reference proteome</keyword>
<dbReference type="FunFam" id="3.30.1360.20:FF:000001">
    <property type="entry name" value="Pterin-4-alpha-carbinolamine dehydratase 2"/>
    <property type="match status" value="1"/>
</dbReference>
<dbReference type="GO" id="GO:0005049">
    <property type="term" value="F:nuclear export signal receptor activity"/>
    <property type="evidence" value="ECO:0007669"/>
    <property type="project" value="InterPro"/>
</dbReference>
<evidence type="ECO:0000256" key="4">
    <source>
        <dbReference type="ARBA" id="ARBA00006472"/>
    </source>
</evidence>
<sequence>MSLLALNVRKISVPFLPFINWSLTFQRGKKMATSKLTDEERTKYLNPLHEAGWTLVDNRDAIYKEFVCQDFNQAWGFMSKVALQAEKMDHHPEWFNVYNKVQITLSTHDVNGLSQRDVKLANFIEKDGSSSSLATLELYVNELFSGNANKEQIEKIHQALDNFSRQKGAWKDALYFLNQTTNPQTAMYSLTVLEGVITKGWSGLSNSEQVELRTTLYHWLLEKHQFAPYFIRNKAVQLVVHIARSDWPQKYPDFFNDVLMQVSSPSSSSTILGLIFLQTASEELGTPRDGLLSIRKAELNQRLLQLIPQILAILTGLLQTIWEKRAHSITSTPPPSPTNPLPPESSSPHQQLSKANSCISQSLNSEAEPVARLVLQSLTHFFTWIPLSNHVTPQLMELIFRFVGMGTEEVQPMMSTCNELSVPVVALGTVNEILYKNCVPAEFENFVVLLFNNCCIILHHFVNNLNNGHLPQQPRPQFLEKLVELVHLLVSNHLRRLEGRLLPQFSVPQFLSLFFSFTFEQTDWGRYASCLDTWQVFLNYVKQSSNANGNHSIFNGDSLALRYQDSLVTLSEHVLLKTLFASNITQLEELDDEAVDGNMETERQKIQHQSIEIFVTAGELVRNQTLSLLNEPFQRCTSAYRSLTSLSTTNNNVVRLESKEQLKEMLVLFKDLAMLIQLVGRLSELHTGPDYCTHFEVGKSLVQKLVDLASYGSVVSNLNFIGIPADELKSTLSLVHAHVLSSLQAWCHWISMWAHGDGPKEPVNSLVSALVASAIDVFSPTWSNMRTTVGSVKENNREKVYQAGLQLLSSVVNVIRTANLWSCSSWIEVFHSVYDINYLPPMIHRELTRCVLGSAIVTWRNCTTEEQHWEERQTRLQLTLDRATQATRILVQELGREPLTPLLIQGKAVVISTVTLLADLAGLVRDETTASKAALYSVLSPWIEPTLILLSYYINDSEVTEAIFQLYVAIFDSLLSQLGIGRAEKAVQTFLEVFKQQNIQEILQQDNVHGIRAVEQLLRILQIVVQEPGNAFKRFLPNTLSLCLDHIHPCILQVNSPDIKETFYHLLTLILRHHWRSFFKGSVLMTYGSQDMDRAEQMDNRPQFIAIMTSYGQSFLMPDITIFKQNLEALDNLQSKWKLYHKAIFRDGIASQFISTLLNVLTNGSHELLREEIGLAIYAMASPDFEAFFQQLLPNYLLSCQGVEDHQKMALKSGFTNDTDLPSFTQNVHRLTNDLRCFRSTNISSASLYQC</sequence>
<dbReference type="GO" id="GO:0006729">
    <property type="term" value="P:tetrahydrobiopterin biosynthetic process"/>
    <property type="evidence" value="ECO:0007669"/>
    <property type="project" value="InterPro"/>
</dbReference>
<dbReference type="GO" id="GO:0005737">
    <property type="term" value="C:cytoplasm"/>
    <property type="evidence" value="ECO:0007669"/>
    <property type="project" value="UniProtKB-SubCell"/>
</dbReference>
<proteinExistence type="inferred from homology"/>
<dbReference type="Gene3D" id="1.25.10.10">
    <property type="entry name" value="Leucine-rich Repeat Variant"/>
    <property type="match status" value="2"/>
</dbReference>
<dbReference type="HAMAP" id="MF_00434">
    <property type="entry name" value="Pterin_4_alpha"/>
    <property type="match status" value="1"/>
</dbReference>
<name>A0A8J2S5Y0_9CRUS</name>
<protein>
    <recommendedName>
        <fullName evidence="6">4a-hydroxytetrahydrobiopterin dehydratase</fullName>
        <ecNumber evidence="6">4.2.1.96</ecNumber>
    </recommendedName>
    <alternativeName>
        <fullName evidence="12">4-alpha-hydroxy-tetrahydropterin dehydratase</fullName>
    </alternativeName>
    <alternativeName>
        <fullName evidence="13">Pterin carbinolamine dehydratase</fullName>
    </alternativeName>
</protein>
<evidence type="ECO:0000256" key="3">
    <source>
        <dbReference type="ARBA" id="ARBA00004496"/>
    </source>
</evidence>
<keyword evidence="9" id="KW-0653">Protein transport</keyword>
<feature type="compositionally biased region" description="Pro residues" evidence="14">
    <location>
        <begin position="332"/>
        <end position="345"/>
    </location>
</feature>
<comment type="similarity">
    <text evidence="5">Belongs to the exportin family.</text>
</comment>
<dbReference type="InterPro" id="IPR001533">
    <property type="entry name" value="Pterin_deHydtase"/>
</dbReference>
<dbReference type="PANTHER" id="PTHR21452">
    <property type="entry name" value="EXPORTIN-6"/>
    <property type="match status" value="1"/>
</dbReference>
<evidence type="ECO:0000256" key="1">
    <source>
        <dbReference type="ARBA" id="ARBA00001554"/>
    </source>
</evidence>
<evidence type="ECO:0000256" key="2">
    <source>
        <dbReference type="ARBA" id="ARBA00004123"/>
    </source>
</evidence>
<dbReference type="EMBL" id="CAKKLH010000312">
    <property type="protein sequence ID" value="CAH0111278.1"/>
    <property type="molecule type" value="Genomic_DNA"/>
</dbReference>
<dbReference type="EC" id="4.2.1.96" evidence="6"/>
<dbReference type="GO" id="GO:0005634">
    <property type="term" value="C:nucleus"/>
    <property type="evidence" value="ECO:0007669"/>
    <property type="project" value="UniProtKB-SubCell"/>
</dbReference>
<dbReference type="NCBIfam" id="NF002018">
    <property type="entry name" value="PRK00823.1-3"/>
    <property type="match status" value="1"/>
</dbReference>
<keyword evidence="10" id="KW-0456">Lyase</keyword>
<feature type="domain" description="Importin N-terminal" evidence="15">
    <location>
        <begin position="157"/>
        <end position="219"/>
    </location>
</feature>
<keyword evidence="8" id="KW-0963">Cytoplasm</keyword>
<dbReference type="GO" id="GO:0008124">
    <property type="term" value="F:4-alpha-hydroxytetrahydrobiopterin dehydratase activity"/>
    <property type="evidence" value="ECO:0007669"/>
    <property type="project" value="UniProtKB-EC"/>
</dbReference>
<dbReference type="Gene3D" id="3.30.1360.20">
    <property type="entry name" value="Transcriptional coactivator/pterin dehydratase"/>
    <property type="match status" value="1"/>
</dbReference>